<keyword evidence="4 8" id="KW-0418">Kinase</keyword>
<evidence type="ECO:0000259" key="7">
    <source>
        <dbReference type="PROSITE" id="PS50011"/>
    </source>
</evidence>
<dbReference type="InterPro" id="IPR051681">
    <property type="entry name" value="Ser/Thr_Kinases-Pseudokinases"/>
</dbReference>
<gene>
    <name evidence="8" type="ORF">N329_06294</name>
</gene>
<organism evidence="8 9">
    <name type="scientific">Haliaeetus albicilla</name>
    <name type="common">White-tailed sea-eagle</name>
    <name type="synonym">Falco albicilla</name>
    <dbReference type="NCBI Taxonomy" id="8969"/>
    <lineage>
        <taxon>Eukaryota</taxon>
        <taxon>Metazoa</taxon>
        <taxon>Chordata</taxon>
        <taxon>Craniata</taxon>
        <taxon>Vertebrata</taxon>
        <taxon>Euteleostomi</taxon>
        <taxon>Archelosauria</taxon>
        <taxon>Archosauria</taxon>
        <taxon>Dinosauria</taxon>
        <taxon>Saurischia</taxon>
        <taxon>Theropoda</taxon>
        <taxon>Coelurosauria</taxon>
        <taxon>Aves</taxon>
        <taxon>Neognathae</taxon>
        <taxon>Neoaves</taxon>
        <taxon>Telluraves</taxon>
        <taxon>Accipitrimorphae</taxon>
        <taxon>Accipitriformes</taxon>
        <taxon>Accipitridae</taxon>
        <taxon>Accipitrinae</taxon>
        <taxon>Haliaeetus</taxon>
    </lineage>
</organism>
<dbReference type="Pfam" id="PF25497">
    <property type="entry name" value="COR-B"/>
    <property type="match status" value="1"/>
</dbReference>
<evidence type="ECO:0000256" key="6">
    <source>
        <dbReference type="SAM" id="MobiDB-lite"/>
    </source>
</evidence>
<dbReference type="SMART" id="SM00220">
    <property type="entry name" value="S_TKc"/>
    <property type="match status" value="1"/>
</dbReference>
<keyword evidence="3" id="KW-0547">Nucleotide-binding</keyword>
<name>A0A091P7L8_HALAL</name>
<evidence type="ECO:0000313" key="8">
    <source>
        <dbReference type="EMBL" id="KFQ03391.1"/>
    </source>
</evidence>
<dbReference type="GO" id="GO:0005524">
    <property type="term" value="F:ATP binding"/>
    <property type="evidence" value="ECO:0007669"/>
    <property type="project" value="UniProtKB-KW"/>
</dbReference>
<protein>
    <submittedName>
        <fullName evidence="8">Leucine-rich repeat serine/threonine-protein kinase 1</fullName>
    </submittedName>
</protein>
<dbReference type="PANTHER" id="PTHR44329">
    <property type="entry name" value="SERINE/THREONINE-PROTEIN KINASE TNNI3K-RELATED"/>
    <property type="match status" value="1"/>
</dbReference>
<dbReference type="FunFam" id="1.10.510.10:FF:000361">
    <property type="entry name" value="Leucine-rich repeat serine/threonine-protein kinase 1"/>
    <property type="match status" value="1"/>
</dbReference>
<proteinExistence type="predicted"/>
<feature type="region of interest" description="Disordered" evidence="6">
    <location>
        <begin position="855"/>
        <end position="888"/>
    </location>
</feature>
<dbReference type="InterPro" id="IPR057263">
    <property type="entry name" value="COR-B"/>
</dbReference>
<dbReference type="InterPro" id="IPR036322">
    <property type="entry name" value="WD40_repeat_dom_sf"/>
</dbReference>
<reference evidence="8 9" key="1">
    <citation type="submission" date="2014-04" db="EMBL/GenBank/DDBJ databases">
        <title>Genome evolution of avian class.</title>
        <authorList>
            <person name="Zhang G."/>
            <person name="Li C."/>
        </authorList>
    </citation>
    <scope>NUCLEOTIDE SEQUENCE [LARGE SCALE GENOMIC DNA]</scope>
    <source>
        <strain evidence="8">BGI_N329</strain>
    </source>
</reference>
<evidence type="ECO:0000256" key="5">
    <source>
        <dbReference type="ARBA" id="ARBA00022840"/>
    </source>
</evidence>
<keyword evidence="2" id="KW-0677">Repeat</keyword>
<dbReference type="CDD" id="cd14067">
    <property type="entry name" value="STKc_LRRK1"/>
    <property type="match status" value="1"/>
</dbReference>
<dbReference type="PANTHER" id="PTHR44329:SF288">
    <property type="entry name" value="MITOGEN-ACTIVATED PROTEIN KINASE KINASE KINASE 20"/>
    <property type="match status" value="1"/>
</dbReference>
<feature type="domain" description="Protein kinase" evidence="7">
    <location>
        <begin position="255"/>
        <end position="538"/>
    </location>
</feature>
<evidence type="ECO:0000256" key="3">
    <source>
        <dbReference type="ARBA" id="ARBA00022741"/>
    </source>
</evidence>
<evidence type="ECO:0000256" key="2">
    <source>
        <dbReference type="ARBA" id="ARBA00022737"/>
    </source>
</evidence>
<dbReference type="AlphaFoldDB" id="A0A091P7L8"/>
<dbReference type="Pfam" id="PF00069">
    <property type="entry name" value="Pkinase"/>
    <property type="match status" value="1"/>
</dbReference>
<dbReference type="SUPFAM" id="SSF56112">
    <property type="entry name" value="Protein kinase-like (PK-like)"/>
    <property type="match status" value="1"/>
</dbReference>
<feature type="non-terminal residue" evidence="8">
    <location>
        <position position="1022"/>
    </location>
</feature>
<dbReference type="InterPro" id="IPR000719">
    <property type="entry name" value="Prot_kinase_dom"/>
</dbReference>
<evidence type="ECO:0000256" key="4">
    <source>
        <dbReference type="ARBA" id="ARBA00022777"/>
    </source>
</evidence>
<evidence type="ECO:0000313" key="9">
    <source>
        <dbReference type="Proteomes" id="UP000054379"/>
    </source>
</evidence>
<dbReference type="SUPFAM" id="SSF50978">
    <property type="entry name" value="WD40 repeat-like"/>
    <property type="match status" value="1"/>
</dbReference>
<accession>A0A091P7L8</accession>
<dbReference type="PROSITE" id="PS50011">
    <property type="entry name" value="PROTEIN_KINASE_DOM"/>
    <property type="match status" value="1"/>
</dbReference>
<dbReference type="GO" id="GO:0004674">
    <property type="term" value="F:protein serine/threonine kinase activity"/>
    <property type="evidence" value="ECO:0007669"/>
    <property type="project" value="TreeGrafter"/>
</dbReference>
<keyword evidence="5" id="KW-0067">ATP-binding</keyword>
<dbReference type="Proteomes" id="UP000054379">
    <property type="component" value="Unassembled WGS sequence"/>
</dbReference>
<evidence type="ECO:0000256" key="1">
    <source>
        <dbReference type="ARBA" id="ARBA00022679"/>
    </source>
</evidence>
<keyword evidence="1" id="KW-0808">Transferase</keyword>
<feature type="compositionally biased region" description="Low complexity" evidence="6">
    <location>
        <begin position="868"/>
        <end position="884"/>
    </location>
</feature>
<sequence length="1022" mass="114378">SYLLPHLLPTKPALDIHGLCHQTTNTVQRVFKMSFVPVGFWQRFIARMLISLAEMDLQLFENKKNTKTRNKKVTIYSFTGTQRNRCSTFRVKRTHTVYWQEGLFVTFDGGYLSVESSDVNWKKKKSGGIKIICQSEVRDFSAMAFITDHVNSLIDQWFPALTATESDGTLLMEQYVPCHICAASKPEENECGEKVEDTQYFNMEDCVLTAIELDYITCPNHPDIPVSLQELVPELFMTDFPARLFLENSKLECSENENNVLGQGGSGTVIYRARYQGKPVAVKRFQIKKCKGSPTSAADTMLKHLRAMDAMKNFSEFRQEASMLHSLQHPCIVSLIGISIHPLCFALELAPLGSLTTVLSENSKGSSFVPLGHMLTHKVAYQIVTGLAYLHKKNIIFCDLKSDNILVWSLDVKEHINIKLSDYGISRQSFHEGALGVEGTPGYQAPEIRPRIVYDEKVDMFSYGMVLYELLSGQRPVLGQHQLQIAKKLSKGIRPVLGQPEEVQLYRMQALMMECWDTKPEKRPLAISVVGQMKDPTFATFMYLLSCGKQSSFFCSQGQEYTVVFWDGKEDTRNYTVVNPEKGVIEVERMSCPGMKLCCQLKFQNALWAATEDQKISVYGLQGMCPLKTPQKGLDTPATVSCFLVMPVVKKNSYVVLAGLSDGLVAVFSVSQGIPGDSCSYLCSHTANRSKFNISDDDPRQNPYPVKAMEITNSGAEVWYSNGPGILIIDCGTMEISRRLEPFSPPSVITSIACNSECHGEEVVWCLDDISNFLVMYHVTTYQLCARYFCGDCSPLRDMFTIQQPSAAIPATAPINHKAIESNPLVDMSIIYSPEVGTQILNHQDSLTDYCSVSSYSSSPPNRVTRCPSSLPSSPMSSSSAPLSTDFEESDKFHELKPSLDHDAMPAGDNMQHLQAVKILPVKDLIWIPRRGGDIIVIGLEKESGTQRGRVIAVLKAGELAPYGTLVDAALIAKDTVVCCFENENMEWCLAVWRGWSARDFDVFYQAYEELGRLETCMRKRR</sequence>
<feature type="non-terminal residue" evidence="8">
    <location>
        <position position="1"/>
    </location>
</feature>
<dbReference type="InterPro" id="IPR011009">
    <property type="entry name" value="Kinase-like_dom_sf"/>
</dbReference>
<dbReference type="Gene3D" id="1.10.510.10">
    <property type="entry name" value="Transferase(Phosphotransferase) domain 1"/>
    <property type="match status" value="1"/>
</dbReference>
<dbReference type="EMBL" id="KK653666">
    <property type="protein sequence ID" value="KFQ03391.1"/>
    <property type="molecule type" value="Genomic_DNA"/>
</dbReference>